<feature type="transmembrane region" description="Helical" evidence="6">
    <location>
        <begin position="32"/>
        <end position="48"/>
    </location>
</feature>
<dbReference type="PANTHER" id="PTHR11101">
    <property type="entry name" value="PHOSPHATE TRANSPORTER"/>
    <property type="match status" value="1"/>
</dbReference>
<evidence type="ECO:0000256" key="3">
    <source>
        <dbReference type="ARBA" id="ARBA00022692"/>
    </source>
</evidence>
<feature type="transmembrane region" description="Helical" evidence="6">
    <location>
        <begin position="296"/>
        <end position="314"/>
    </location>
</feature>
<dbReference type="PANTHER" id="PTHR11101:SF80">
    <property type="entry name" value="PHOSPHATE TRANSPORTER"/>
    <property type="match status" value="1"/>
</dbReference>
<evidence type="ECO:0000256" key="1">
    <source>
        <dbReference type="ARBA" id="ARBA00004141"/>
    </source>
</evidence>
<feature type="transmembrane region" description="Helical" evidence="6">
    <location>
        <begin position="340"/>
        <end position="359"/>
    </location>
</feature>
<organism evidence="7 8">
    <name type="scientific">Rhodovulum strictum</name>
    <dbReference type="NCBI Taxonomy" id="58314"/>
    <lineage>
        <taxon>Bacteria</taxon>
        <taxon>Pseudomonadati</taxon>
        <taxon>Pseudomonadota</taxon>
        <taxon>Alphaproteobacteria</taxon>
        <taxon>Rhodobacterales</taxon>
        <taxon>Paracoccaceae</taxon>
        <taxon>Rhodovulum</taxon>
    </lineage>
</organism>
<evidence type="ECO:0000256" key="5">
    <source>
        <dbReference type="ARBA" id="ARBA00023136"/>
    </source>
</evidence>
<feature type="transmembrane region" description="Helical" evidence="6">
    <location>
        <begin position="132"/>
        <end position="152"/>
    </location>
</feature>
<comment type="caution">
    <text evidence="7">The sequence shown here is derived from an EMBL/GenBank/DDBJ whole genome shotgun (WGS) entry which is preliminary data.</text>
</comment>
<feature type="transmembrane region" description="Helical" evidence="6">
    <location>
        <begin position="223"/>
        <end position="246"/>
    </location>
</feature>
<evidence type="ECO:0000313" key="7">
    <source>
        <dbReference type="EMBL" id="MRH20721.1"/>
    </source>
</evidence>
<dbReference type="GO" id="GO:0035435">
    <property type="term" value="P:phosphate ion transmembrane transport"/>
    <property type="evidence" value="ECO:0007669"/>
    <property type="project" value="TreeGrafter"/>
</dbReference>
<keyword evidence="5 6" id="KW-0472">Membrane</keyword>
<dbReference type="OrthoDB" id="9779554at2"/>
<evidence type="ECO:0000256" key="6">
    <source>
        <dbReference type="RuleBase" id="RU363058"/>
    </source>
</evidence>
<gene>
    <name evidence="7" type="ORF">GH815_06925</name>
</gene>
<comment type="subcellular location">
    <subcellularLocation>
        <location evidence="1 6">Membrane</location>
        <topology evidence="1 6">Multi-pass membrane protein</topology>
    </subcellularLocation>
</comment>
<proteinExistence type="inferred from homology"/>
<reference evidence="7 8" key="1">
    <citation type="submission" date="2019-11" db="EMBL/GenBank/DDBJ databases">
        <title>Draft Whole-Genome sequence of the marine photosynthetic bacterium Rhodovulum strictum DSM 11289.</title>
        <authorList>
            <person name="Kyndt J.A."/>
            <person name="Meyer T.E."/>
        </authorList>
    </citation>
    <scope>NUCLEOTIDE SEQUENCE [LARGE SCALE GENOMIC DNA]</scope>
    <source>
        <strain evidence="7 8">DSM 11289</strain>
    </source>
</reference>
<evidence type="ECO:0000313" key="8">
    <source>
        <dbReference type="Proteomes" id="UP000466730"/>
    </source>
</evidence>
<keyword evidence="4 6" id="KW-1133">Transmembrane helix</keyword>
<feature type="transmembrane region" description="Helical" evidence="6">
    <location>
        <begin position="54"/>
        <end position="72"/>
    </location>
</feature>
<dbReference type="Proteomes" id="UP000466730">
    <property type="component" value="Unassembled WGS sequence"/>
</dbReference>
<keyword evidence="3 6" id="KW-0812">Transmembrane</keyword>
<dbReference type="EMBL" id="WJPO01000007">
    <property type="protein sequence ID" value="MRH20721.1"/>
    <property type="molecule type" value="Genomic_DNA"/>
</dbReference>
<feature type="transmembrane region" description="Helical" evidence="6">
    <location>
        <begin position="164"/>
        <end position="185"/>
    </location>
</feature>
<comment type="similarity">
    <text evidence="6">Belongs to the inorganic phosphate transporter (PiT) (TC 2.A.20) family.</text>
</comment>
<evidence type="ECO:0000256" key="4">
    <source>
        <dbReference type="ARBA" id="ARBA00022989"/>
    </source>
</evidence>
<keyword evidence="2 6" id="KW-0813">Transport</keyword>
<evidence type="ECO:0000256" key="2">
    <source>
        <dbReference type="ARBA" id="ARBA00022448"/>
    </source>
</evidence>
<sequence length="532" mass="54814">MPTDTGFPASAAKDADLRLTAPAGWRGTTGRLAIAGAFLICAAVYAATGSGENALLLALAAGFGGYMALNIGANDVANNIGPTVGARVMPIGAALVMAALCEAAGAIIAGGEVVGTIRSGIIDPALIPSTQAYVWAMLAALLAGAVWLNLATAVGAPVSTTHSIVGGVLGAGIAAAGPAVVNWGVMGNIAASWVVSPMIGAALAALCLYLVKRGITYQPDLRAAAYRGVPLLAAAMAWAFTVYLLLKGLSKIVDVTTSMAVLGGLIVALAVWGLMRGHVARRLTRIENSKDGVNRLLGIPLILAAGALSFAHGSNDVANAIGPLAGIVDALGTGEFHGRAAIPLWVLVLGAIGLLIGLLTYGPRVIRTIGDELTDLDPIRAWCIAMSATMTVILASQLGLPISTTHVTVGAVLGVGFLREKLKTRHAAIIAEIRAHHPQGDSAAAEQFIARFHATPFGARKAMLADLKARNRAGVPAPLDREDRKVLDRAHRRDLVNRSLMLRIFAAWIVTVPATAVLSALIYYTLRGILMP</sequence>
<feature type="transmembrane region" description="Helical" evidence="6">
    <location>
        <begin position="191"/>
        <end position="211"/>
    </location>
</feature>
<dbReference type="GO" id="GO:0005315">
    <property type="term" value="F:phosphate transmembrane transporter activity"/>
    <property type="evidence" value="ECO:0007669"/>
    <property type="project" value="InterPro"/>
</dbReference>
<protein>
    <recommendedName>
        <fullName evidence="6">Phosphate transporter</fullName>
    </recommendedName>
</protein>
<dbReference type="GO" id="GO:0016020">
    <property type="term" value="C:membrane"/>
    <property type="evidence" value="ECO:0007669"/>
    <property type="project" value="UniProtKB-SubCell"/>
</dbReference>
<feature type="transmembrane region" description="Helical" evidence="6">
    <location>
        <begin position="500"/>
        <end position="526"/>
    </location>
</feature>
<feature type="transmembrane region" description="Helical" evidence="6">
    <location>
        <begin position="84"/>
        <end position="109"/>
    </location>
</feature>
<name>A0A844B3K4_9RHOB</name>
<dbReference type="InterPro" id="IPR001204">
    <property type="entry name" value="Phos_transporter"/>
</dbReference>
<dbReference type="RefSeq" id="WP_153748026.1">
    <property type="nucleotide sequence ID" value="NZ_BAAADI010000049.1"/>
</dbReference>
<accession>A0A844B3K4</accession>
<dbReference type="Pfam" id="PF01384">
    <property type="entry name" value="PHO4"/>
    <property type="match status" value="1"/>
</dbReference>
<keyword evidence="6" id="KW-0592">Phosphate transport</keyword>
<keyword evidence="8" id="KW-1185">Reference proteome</keyword>
<dbReference type="AlphaFoldDB" id="A0A844B3K4"/>
<feature type="transmembrane region" description="Helical" evidence="6">
    <location>
        <begin position="252"/>
        <end position="275"/>
    </location>
</feature>